<name>A0A1H6QS17_9BACT</name>
<dbReference type="SMART" id="SM00530">
    <property type="entry name" value="HTH_XRE"/>
    <property type="match status" value="1"/>
</dbReference>
<dbReference type="Proteomes" id="UP000199532">
    <property type="component" value="Unassembled WGS sequence"/>
</dbReference>
<dbReference type="InterPro" id="IPR001387">
    <property type="entry name" value="Cro/C1-type_HTH"/>
</dbReference>
<dbReference type="PANTHER" id="PTHR46797">
    <property type="entry name" value="HTH-TYPE TRANSCRIPTIONAL REGULATOR"/>
    <property type="match status" value="1"/>
</dbReference>
<dbReference type="RefSeq" id="WP_090332489.1">
    <property type="nucleotide sequence ID" value="NZ_FNXY01000001.1"/>
</dbReference>
<reference evidence="3 4" key="1">
    <citation type="submission" date="2016-10" db="EMBL/GenBank/DDBJ databases">
        <authorList>
            <person name="de Groot N.N."/>
        </authorList>
    </citation>
    <scope>NUCLEOTIDE SEQUENCE [LARGE SCALE GENOMIC DNA]</scope>
    <source>
        <strain evidence="3 4">DSM 19938</strain>
    </source>
</reference>
<evidence type="ECO:0000313" key="4">
    <source>
        <dbReference type="Proteomes" id="UP000199532"/>
    </source>
</evidence>
<evidence type="ECO:0000259" key="2">
    <source>
        <dbReference type="PROSITE" id="PS50943"/>
    </source>
</evidence>
<proteinExistence type="predicted"/>
<protein>
    <submittedName>
        <fullName evidence="3">DNA-binding transcriptional regulator, XRE-family HTH domain</fullName>
    </submittedName>
</protein>
<dbReference type="InterPro" id="IPR010982">
    <property type="entry name" value="Lambda_DNA-bd_dom_sf"/>
</dbReference>
<keyword evidence="4" id="KW-1185">Reference proteome</keyword>
<dbReference type="OrthoDB" id="9814553at2"/>
<dbReference type="STRING" id="408657.SAMN04487995_0943"/>
<keyword evidence="1 3" id="KW-0238">DNA-binding</keyword>
<organism evidence="3 4">
    <name type="scientific">Dyadobacter koreensis</name>
    <dbReference type="NCBI Taxonomy" id="408657"/>
    <lineage>
        <taxon>Bacteria</taxon>
        <taxon>Pseudomonadati</taxon>
        <taxon>Bacteroidota</taxon>
        <taxon>Cytophagia</taxon>
        <taxon>Cytophagales</taxon>
        <taxon>Spirosomataceae</taxon>
        <taxon>Dyadobacter</taxon>
    </lineage>
</organism>
<dbReference type="Gene3D" id="1.10.260.40">
    <property type="entry name" value="lambda repressor-like DNA-binding domains"/>
    <property type="match status" value="1"/>
</dbReference>
<dbReference type="GO" id="GO:0005829">
    <property type="term" value="C:cytosol"/>
    <property type="evidence" value="ECO:0007669"/>
    <property type="project" value="TreeGrafter"/>
</dbReference>
<evidence type="ECO:0000256" key="1">
    <source>
        <dbReference type="ARBA" id="ARBA00023125"/>
    </source>
</evidence>
<dbReference type="SUPFAM" id="SSF47413">
    <property type="entry name" value="lambda repressor-like DNA-binding domains"/>
    <property type="match status" value="1"/>
</dbReference>
<dbReference type="EMBL" id="FNXY01000001">
    <property type="protein sequence ID" value="SEI46409.1"/>
    <property type="molecule type" value="Genomic_DNA"/>
</dbReference>
<accession>A0A1H6QS17</accession>
<dbReference type="PANTHER" id="PTHR46797:SF1">
    <property type="entry name" value="METHYLPHOSPHONATE SYNTHASE"/>
    <property type="match status" value="1"/>
</dbReference>
<sequence>MDIDIAFASLLRTLREKNGLSQEKLAEKCDLHRTYISLLERGKRQPSLNVLYKLAIGLDISLSNMMSELETKLSDKNENS</sequence>
<feature type="domain" description="HTH cro/C1-type" evidence="2">
    <location>
        <begin position="11"/>
        <end position="65"/>
    </location>
</feature>
<dbReference type="InterPro" id="IPR050807">
    <property type="entry name" value="TransReg_Diox_bact_type"/>
</dbReference>
<dbReference type="CDD" id="cd00093">
    <property type="entry name" value="HTH_XRE"/>
    <property type="match status" value="1"/>
</dbReference>
<dbReference type="PROSITE" id="PS50943">
    <property type="entry name" value="HTH_CROC1"/>
    <property type="match status" value="1"/>
</dbReference>
<dbReference type="Pfam" id="PF01381">
    <property type="entry name" value="HTH_3"/>
    <property type="match status" value="1"/>
</dbReference>
<dbReference type="AlphaFoldDB" id="A0A1H6QS17"/>
<dbReference type="GO" id="GO:0003677">
    <property type="term" value="F:DNA binding"/>
    <property type="evidence" value="ECO:0007669"/>
    <property type="project" value="UniProtKB-KW"/>
</dbReference>
<gene>
    <name evidence="3" type="ORF">SAMN04487995_0943</name>
</gene>
<evidence type="ECO:0000313" key="3">
    <source>
        <dbReference type="EMBL" id="SEI46409.1"/>
    </source>
</evidence>
<dbReference type="GO" id="GO:0003700">
    <property type="term" value="F:DNA-binding transcription factor activity"/>
    <property type="evidence" value="ECO:0007669"/>
    <property type="project" value="TreeGrafter"/>
</dbReference>